<evidence type="ECO:0000256" key="4">
    <source>
        <dbReference type="ARBA" id="ARBA00022827"/>
    </source>
</evidence>
<feature type="domain" description="FAD-binding PCMH-type" evidence="6">
    <location>
        <begin position="39"/>
        <end position="207"/>
    </location>
</feature>
<dbReference type="InterPro" id="IPR016169">
    <property type="entry name" value="FAD-bd_PCMH_sub2"/>
</dbReference>
<dbReference type="InterPro" id="IPR036318">
    <property type="entry name" value="FAD-bd_PCMH-like_sf"/>
</dbReference>
<dbReference type="Pfam" id="PF01565">
    <property type="entry name" value="FAD_binding_4"/>
    <property type="match status" value="1"/>
</dbReference>
<dbReference type="GO" id="GO:0071949">
    <property type="term" value="F:FAD binding"/>
    <property type="evidence" value="ECO:0007669"/>
    <property type="project" value="InterPro"/>
</dbReference>
<keyword evidence="3" id="KW-0285">Flavoprotein</keyword>
<evidence type="ECO:0000256" key="1">
    <source>
        <dbReference type="ARBA" id="ARBA00001974"/>
    </source>
</evidence>
<evidence type="ECO:0000256" key="2">
    <source>
        <dbReference type="ARBA" id="ARBA00005466"/>
    </source>
</evidence>
<keyword evidence="5" id="KW-0560">Oxidoreductase</keyword>
<dbReference type="Proteomes" id="UP000655044">
    <property type="component" value="Unassembled WGS sequence"/>
</dbReference>
<dbReference type="SUPFAM" id="SSF56176">
    <property type="entry name" value="FAD-binding/transporter-associated domain-like"/>
    <property type="match status" value="1"/>
</dbReference>
<organism evidence="7 8">
    <name type="scientific">Planobispora rosea</name>
    <dbReference type="NCBI Taxonomy" id="35762"/>
    <lineage>
        <taxon>Bacteria</taxon>
        <taxon>Bacillati</taxon>
        <taxon>Actinomycetota</taxon>
        <taxon>Actinomycetes</taxon>
        <taxon>Streptosporangiales</taxon>
        <taxon>Streptosporangiaceae</taxon>
        <taxon>Planobispora</taxon>
    </lineage>
</organism>
<dbReference type="EMBL" id="BOOI01000005">
    <property type="protein sequence ID" value="GIH82211.1"/>
    <property type="molecule type" value="Genomic_DNA"/>
</dbReference>
<evidence type="ECO:0000313" key="8">
    <source>
        <dbReference type="Proteomes" id="UP000655044"/>
    </source>
</evidence>
<evidence type="ECO:0000256" key="3">
    <source>
        <dbReference type="ARBA" id="ARBA00022630"/>
    </source>
</evidence>
<evidence type="ECO:0000256" key="5">
    <source>
        <dbReference type="ARBA" id="ARBA00023002"/>
    </source>
</evidence>
<dbReference type="InterPro" id="IPR016166">
    <property type="entry name" value="FAD-bd_PCMH"/>
</dbReference>
<dbReference type="AlphaFoldDB" id="A0A8J3RSK0"/>
<gene>
    <name evidence="7" type="ORF">Pro02_06190</name>
</gene>
<accession>A0A8J3RSK0</accession>
<evidence type="ECO:0000259" key="6">
    <source>
        <dbReference type="PROSITE" id="PS51387"/>
    </source>
</evidence>
<dbReference type="Gene3D" id="3.30.43.10">
    <property type="entry name" value="Uridine Diphospho-n-acetylenolpyruvylglucosamine Reductase, domain 2"/>
    <property type="match status" value="1"/>
</dbReference>
<dbReference type="Gene3D" id="3.30.465.10">
    <property type="match status" value="1"/>
</dbReference>
<dbReference type="PANTHER" id="PTHR42973:SF39">
    <property type="entry name" value="FAD-BINDING PCMH-TYPE DOMAIN-CONTAINING PROTEIN"/>
    <property type="match status" value="1"/>
</dbReference>
<comment type="cofactor">
    <cofactor evidence="1">
        <name>FAD</name>
        <dbReference type="ChEBI" id="CHEBI:57692"/>
    </cofactor>
</comment>
<name>A0A8J3RSK0_PLARO</name>
<protein>
    <submittedName>
        <fullName evidence="7">Oxidoreductase</fullName>
    </submittedName>
</protein>
<dbReference type="Gene3D" id="3.40.462.20">
    <property type="match status" value="1"/>
</dbReference>
<dbReference type="InterPro" id="IPR016167">
    <property type="entry name" value="FAD-bd_PCMH_sub1"/>
</dbReference>
<reference evidence="7" key="1">
    <citation type="submission" date="2021-01" db="EMBL/GenBank/DDBJ databases">
        <title>Whole genome shotgun sequence of Planobispora rosea NBRC 15558.</title>
        <authorList>
            <person name="Komaki H."/>
            <person name="Tamura T."/>
        </authorList>
    </citation>
    <scope>NUCLEOTIDE SEQUENCE</scope>
    <source>
        <strain evidence="7">NBRC 15558</strain>
    </source>
</reference>
<comment type="caution">
    <text evidence="7">The sequence shown here is derived from an EMBL/GenBank/DDBJ whole genome shotgun (WGS) entry which is preliminary data.</text>
</comment>
<sequence length="458" mass="47531">MSKNNIHLGGELRRAVRGGVLVPGDEGFAKARTPWNLAVEQNVLAVVEAADADDVASVIAYAGLAGIGVSTQPSGHGASGDTDGTILLRTGRLRDLEILPGERLARVGAGVSWGEVLAGASGHGLIGLAGSSPAPTVVGYTLGGGVSWFGRKYGFAADSVRSFDVVTADGARARVDADSDPELFWALRGGGGDFAVVTAMEFALYPEPLLYGGRMVWTAGRAGEVLAAYRETTAEAPQELTAWFSLMQFPPLPHVPEPLRGLSAVIVDVTYLGDSGEGQALLHRLEKIDGRVLDTRGPLPVAELGSICAEPTDPGPGMFRGELLTRFDDTVAATILEEVVGSGTVAPLAVAQLRHLGGALARPAAGGGACGRIEEEYLLGLLGVPFTPEAGAAIGERFRAVSAALVPYTSGRKPFTNLGAGEKAANAFPGEVLARLRDVKRRRDPLGVLRSNYPVLAG</sequence>
<dbReference type="PROSITE" id="PS51387">
    <property type="entry name" value="FAD_PCMH"/>
    <property type="match status" value="1"/>
</dbReference>
<dbReference type="PANTHER" id="PTHR42973">
    <property type="entry name" value="BINDING OXIDOREDUCTASE, PUTATIVE (AFU_ORTHOLOGUE AFUA_1G17690)-RELATED"/>
    <property type="match status" value="1"/>
</dbReference>
<dbReference type="InterPro" id="IPR006094">
    <property type="entry name" value="Oxid_FAD_bind_N"/>
</dbReference>
<proteinExistence type="inferred from homology"/>
<dbReference type="InterPro" id="IPR050416">
    <property type="entry name" value="FAD-linked_Oxidoreductase"/>
</dbReference>
<dbReference type="GO" id="GO:0016491">
    <property type="term" value="F:oxidoreductase activity"/>
    <property type="evidence" value="ECO:0007669"/>
    <property type="project" value="UniProtKB-KW"/>
</dbReference>
<keyword evidence="4" id="KW-0274">FAD</keyword>
<dbReference type="RefSeq" id="WP_229802839.1">
    <property type="nucleotide sequence ID" value="NZ_BMQP01000001.1"/>
</dbReference>
<evidence type="ECO:0000313" key="7">
    <source>
        <dbReference type="EMBL" id="GIH82211.1"/>
    </source>
</evidence>
<keyword evidence="8" id="KW-1185">Reference proteome</keyword>
<comment type="similarity">
    <text evidence="2">Belongs to the oxygen-dependent FAD-linked oxidoreductase family.</text>
</comment>